<feature type="transmembrane region" description="Helical" evidence="9">
    <location>
        <begin position="434"/>
        <end position="453"/>
    </location>
</feature>
<dbReference type="Pfam" id="PF00005">
    <property type="entry name" value="ABC_tran"/>
    <property type="match status" value="1"/>
</dbReference>
<keyword evidence="7 9" id="KW-0472">Membrane</keyword>
<dbReference type="GO" id="GO:0016887">
    <property type="term" value="F:ATP hydrolysis activity"/>
    <property type="evidence" value="ECO:0007669"/>
    <property type="project" value="InterPro"/>
</dbReference>
<evidence type="ECO:0000256" key="3">
    <source>
        <dbReference type="ARBA" id="ARBA00022692"/>
    </source>
</evidence>
<keyword evidence="2" id="KW-0813">Transport</keyword>
<dbReference type="InterPro" id="IPR003593">
    <property type="entry name" value="AAA+_ATPase"/>
</dbReference>
<feature type="transmembrane region" description="Helical" evidence="9">
    <location>
        <begin position="577"/>
        <end position="601"/>
    </location>
</feature>
<dbReference type="InterPro" id="IPR013525">
    <property type="entry name" value="ABC2_TM"/>
</dbReference>
<evidence type="ECO:0000313" key="13">
    <source>
        <dbReference type="Proteomes" id="UP000215086"/>
    </source>
</evidence>
<gene>
    <name evidence="12" type="ORF">THTE_2116</name>
</gene>
<dbReference type="AlphaFoldDB" id="A0A286RFI2"/>
<dbReference type="InterPro" id="IPR027417">
    <property type="entry name" value="P-loop_NTPase"/>
</dbReference>
<evidence type="ECO:0000256" key="4">
    <source>
        <dbReference type="ARBA" id="ARBA00022741"/>
    </source>
</evidence>
<evidence type="ECO:0000256" key="9">
    <source>
        <dbReference type="SAM" id="Phobius"/>
    </source>
</evidence>
<dbReference type="GO" id="GO:0140359">
    <property type="term" value="F:ABC-type transporter activity"/>
    <property type="evidence" value="ECO:0007669"/>
    <property type="project" value="InterPro"/>
</dbReference>
<dbReference type="Pfam" id="PF00498">
    <property type="entry name" value="FHA"/>
    <property type="match status" value="1"/>
</dbReference>
<dbReference type="InterPro" id="IPR000253">
    <property type="entry name" value="FHA_dom"/>
</dbReference>
<evidence type="ECO:0000313" key="12">
    <source>
        <dbReference type="EMBL" id="ASV74718.1"/>
    </source>
</evidence>
<evidence type="ECO:0000256" key="8">
    <source>
        <dbReference type="SAM" id="MobiDB-lite"/>
    </source>
</evidence>
<name>A0A286RFI2_9BACT</name>
<dbReference type="GO" id="GO:0016020">
    <property type="term" value="C:membrane"/>
    <property type="evidence" value="ECO:0007669"/>
    <property type="project" value="UniProtKB-SubCell"/>
</dbReference>
<dbReference type="InterPro" id="IPR050352">
    <property type="entry name" value="ABCG_transporters"/>
</dbReference>
<keyword evidence="5 12" id="KW-0067">ATP-binding</keyword>
<feature type="transmembrane region" description="Helical" evidence="9">
    <location>
        <begin position="668"/>
        <end position="691"/>
    </location>
</feature>
<feature type="region of interest" description="Disordered" evidence="8">
    <location>
        <begin position="363"/>
        <end position="390"/>
    </location>
</feature>
<dbReference type="PANTHER" id="PTHR48041:SF139">
    <property type="entry name" value="PROTEIN SCARLET"/>
    <property type="match status" value="1"/>
</dbReference>
<dbReference type="SUPFAM" id="SSF52540">
    <property type="entry name" value="P-loop containing nucleoside triphosphate hydrolases"/>
    <property type="match status" value="1"/>
</dbReference>
<dbReference type="Gene3D" id="2.60.200.20">
    <property type="match status" value="1"/>
</dbReference>
<dbReference type="Proteomes" id="UP000215086">
    <property type="component" value="Chromosome"/>
</dbReference>
<keyword evidence="13" id="KW-1185">Reference proteome</keyword>
<reference evidence="12 13" key="1">
    <citation type="journal article" name="Front. Microbiol.">
        <title>Sugar Metabolism of the First Thermophilic Planctomycete Thermogutta terrifontis: Comparative Genomic and Transcriptomic Approaches.</title>
        <authorList>
            <person name="Elcheninov A.G."/>
            <person name="Menzel P."/>
            <person name="Gudbergsdottir S.R."/>
            <person name="Slesarev A.I."/>
            <person name="Kadnikov V.V."/>
            <person name="Krogh A."/>
            <person name="Bonch-Osmolovskaya E.A."/>
            <person name="Peng X."/>
            <person name="Kublanov I.V."/>
        </authorList>
    </citation>
    <scope>NUCLEOTIDE SEQUENCE [LARGE SCALE GENOMIC DNA]</scope>
    <source>
        <strain evidence="12 13">R1</strain>
    </source>
</reference>
<organism evidence="12 13">
    <name type="scientific">Thermogutta terrifontis</name>
    <dbReference type="NCBI Taxonomy" id="1331910"/>
    <lineage>
        <taxon>Bacteria</taxon>
        <taxon>Pseudomonadati</taxon>
        <taxon>Planctomycetota</taxon>
        <taxon>Planctomycetia</taxon>
        <taxon>Pirellulales</taxon>
        <taxon>Thermoguttaceae</taxon>
        <taxon>Thermogutta</taxon>
    </lineage>
</organism>
<dbReference type="CDD" id="cd00060">
    <property type="entry name" value="FHA"/>
    <property type="match status" value="1"/>
</dbReference>
<feature type="domain" description="FHA" evidence="10">
    <location>
        <begin position="29"/>
        <end position="78"/>
    </location>
</feature>
<evidence type="ECO:0000259" key="10">
    <source>
        <dbReference type="PROSITE" id="PS50006"/>
    </source>
</evidence>
<feature type="domain" description="ABC transporter" evidence="11">
    <location>
        <begin position="116"/>
        <end position="353"/>
    </location>
</feature>
<evidence type="ECO:0000256" key="5">
    <source>
        <dbReference type="ARBA" id="ARBA00022840"/>
    </source>
</evidence>
<evidence type="ECO:0000256" key="1">
    <source>
        <dbReference type="ARBA" id="ARBA00004141"/>
    </source>
</evidence>
<feature type="transmembrane region" description="Helical" evidence="9">
    <location>
        <begin position="546"/>
        <end position="571"/>
    </location>
</feature>
<evidence type="ECO:0000256" key="7">
    <source>
        <dbReference type="ARBA" id="ARBA00023136"/>
    </source>
</evidence>
<dbReference type="Pfam" id="PF01061">
    <property type="entry name" value="ABC2_membrane"/>
    <property type="match status" value="1"/>
</dbReference>
<dbReference type="EMBL" id="CP018477">
    <property type="protein sequence ID" value="ASV74718.1"/>
    <property type="molecule type" value="Genomic_DNA"/>
</dbReference>
<keyword evidence="3 9" id="KW-0812">Transmembrane</keyword>
<dbReference type="PROSITE" id="PS50893">
    <property type="entry name" value="ABC_TRANSPORTER_2"/>
    <property type="match status" value="1"/>
</dbReference>
<comment type="subcellular location">
    <subcellularLocation>
        <location evidence="1">Membrane</location>
        <topology evidence="1">Multi-pass membrane protein</topology>
    </subcellularLocation>
</comment>
<feature type="transmembrane region" description="Helical" evidence="9">
    <location>
        <begin position="460"/>
        <end position="476"/>
    </location>
</feature>
<proteinExistence type="predicted"/>
<sequence length="704" mass="77925">MHNHQHALREAMSKLEPNPGFVPLSGLPLQVGRGTQADLCLTEPTVSRQHAVLEVRDGRLLVRDLESRFGTFVNGLRIRERQLRPGDRVRFGEVVTYAVEESGLRLVPAESAGLSVRGLEVKVANRVLVSFGGWRWSLASGQVAGILGPSGAGKTMLLRTLGGIRPPSSGIIACGDLPDVWKDIDSYRRRLAFIPQDDVVNPLLTVRENIALTCELRLADKLPAPERQRRVEAALELFGLKEHAEKLARYLSGGQRKRTSVAMEWIRRPELFLLDEPTAGLDPANEARLMENLVVVARQGATVICTTHLMENIYLLDSVLVLGVFERQGRVAYAGPPDALLPTLGCRNFADLYERLERGEFEPLGGAGRESSNEDGQGSPAGASPEEIEELGTNTGTRRLALRKLAIPPTREVDPLSVRVVAQRTALGIWRDRWMRWMTIGQPAILAVVVALTQFSPGKIFGLLFFTTVVACWLGMNNSIRDLVRDRRAYIRDRLGGLAPGSYLLAKWLYGLIGLAQLVFFLVLLRLLLPSVLPENLRDEVTQRSLVAWLGGLWLAYLGGLGLAFVISTVVGSEEAAVAWLPILILPQILFSSTATGVSILQYTDARPFRPLIVTLRYPFTAAQEASEKRERLKRIEVLVDSISLALVCRPAVLVVERPKVSGFGPHIWLGDLCHLLFLIVIHGLMLWVVFLNQERRWPALVGY</sequence>
<evidence type="ECO:0000259" key="11">
    <source>
        <dbReference type="PROSITE" id="PS50893"/>
    </source>
</evidence>
<protein>
    <submittedName>
        <fullName evidence="12">ABC transporter, ATP-binding protein</fullName>
    </submittedName>
</protein>
<dbReference type="KEGG" id="ttf:THTE_2116"/>
<dbReference type="PROSITE" id="PS50006">
    <property type="entry name" value="FHA_DOMAIN"/>
    <property type="match status" value="1"/>
</dbReference>
<dbReference type="SMART" id="SM00382">
    <property type="entry name" value="AAA"/>
    <property type="match status" value="1"/>
</dbReference>
<dbReference type="SMART" id="SM00240">
    <property type="entry name" value="FHA"/>
    <property type="match status" value="1"/>
</dbReference>
<accession>A0A286RFI2</accession>
<dbReference type="InterPro" id="IPR008984">
    <property type="entry name" value="SMAD_FHA_dom_sf"/>
</dbReference>
<keyword evidence="4" id="KW-0547">Nucleotide-binding</keyword>
<dbReference type="SUPFAM" id="SSF49879">
    <property type="entry name" value="SMAD/FHA domain"/>
    <property type="match status" value="1"/>
</dbReference>
<evidence type="ECO:0000256" key="6">
    <source>
        <dbReference type="ARBA" id="ARBA00022989"/>
    </source>
</evidence>
<feature type="transmembrane region" description="Helical" evidence="9">
    <location>
        <begin position="508"/>
        <end position="525"/>
    </location>
</feature>
<dbReference type="PANTHER" id="PTHR48041">
    <property type="entry name" value="ABC TRANSPORTER G FAMILY MEMBER 28"/>
    <property type="match status" value="1"/>
</dbReference>
<evidence type="ECO:0000256" key="2">
    <source>
        <dbReference type="ARBA" id="ARBA00022448"/>
    </source>
</evidence>
<dbReference type="Gene3D" id="3.40.50.300">
    <property type="entry name" value="P-loop containing nucleotide triphosphate hydrolases"/>
    <property type="match status" value="1"/>
</dbReference>
<dbReference type="InterPro" id="IPR003439">
    <property type="entry name" value="ABC_transporter-like_ATP-bd"/>
</dbReference>
<keyword evidence="6 9" id="KW-1133">Transmembrane helix</keyword>
<dbReference type="GO" id="GO:0005524">
    <property type="term" value="F:ATP binding"/>
    <property type="evidence" value="ECO:0007669"/>
    <property type="project" value="UniProtKB-KW"/>
</dbReference>